<gene>
    <name evidence="2" type="ORF">NAES01612_LOCUS16636</name>
</gene>
<sequence length="286" mass="31309">MTVMLWLVILCLCLALCDGQSQWSETDSRKEPTSFFDFSPQGVAHIGEEFFIFSGKNLLKKTTQSSNLSSIETIEVNHNPLGELPPELSLRHIGDGDVNGNILYLPIEGENYVNPSIALYDTDLHWTGSIIPALNNVHCPWVVWWRDVLLSSEYDNVFNLTVYNATSFEPLPDVRLGFSNGGTILFPNGLQKVQGGTIVAEDLGFGSGDVLLLSSADTNQPLITVNLYFDGGGNLGAGVENVQYLSTGGEQEGITSPPDGSLYSVDSHDVYATFKRYEQSTPYSDL</sequence>
<dbReference type="AlphaFoldDB" id="A0A7S4L7Q2"/>
<reference evidence="2" key="1">
    <citation type="submission" date="2021-01" db="EMBL/GenBank/DDBJ databases">
        <authorList>
            <person name="Corre E."/>
            <person name="Pelletier E."/>
            <person name="Niang G."/>
            <person name="Scheremetjew M."/>
            <person name="Finn R."/>
            <person name="Kale V."/>
            <person name="Holt S."/>
            <person name="Cochrane G."/>
            <person name="Meng A."/>
            <person name="Brown T."/>
            <person name="Cohen L."/>
        </authorList>
    </citation>
    <scope>NUCLEOTIDE SEQUENCE</scope>
    <source>
        <strain evidence="2">SoJaBio B1-5/56/2</strain>
    </source>
</reference>
<evidence type="ECO:0000313" key="2">
    <source>
        <dbReference type="EMBL" id="CAE2317578.1"/>
    </source>
</evidence>
<evidence type="ECO:0000256" key="1">
    <source>
        <dbReference type="SAM" id="SignalP"/>
    </source>
</evidence>
<name>A0A7S4L7Q2_9EUKA</name>
<accession>A0A7S4L7Q2</accession>
<protein>
    <submittedName>
        <fullName evidence="2">Uncharacterized protein</fullName>
    </submittedName>
</protein>
<dbReference type="EMBL" id="HBKR01025375">
    <property type="protein sequence ID" value="CAE2317578.1"/>
    <property type="molecule type" value="Transcribed_RNA"/>
</dbReference>
<keyword evidence="1" id="KW-0732">Signal</keyword>
<feature type="signal peptide" evidence="1">
    <location>
        <begin position="1"/>
        <end position="19"/>
    </location>
</feature>
<feature type="chain" id="PRO_5030521641" evidence="1">
    <location>
        <begin position="20"/>
        <end position="286"/>
    </location>
</feature>
<organism evidence="2">
    <name type="scientific">Paramoeba aestuarina</name>
    <dbReference type="NCBI Taxonomy" id="180227"/>
    <lineage>
        <taxon>Eukaryota</taxon>
        <taxon>Amoebozoa</taxon>
        <taxon>Discosea</taxon>
        <taxon>Flabellinia</taxon>
        <taxon>Dactylopodida</taxon>
        <taxon>Paramoebidae</taxon>
        <taxon>Paramoeba</taxon>
    </lineage>
</organism>
<proteinExistence type="predicted"/>